<comment type="caution">
    <text evidence="15">The sequence shown here is derived from an EMBL/GenBank/DDBJ whole genome shotgun (WGS) entry which is preliminary data.</text>
</comment>
<feature type="region of interest" description="Disordered" evidence="12">
    <location>
        <begin position="471"/>
        <end position="523"/>
    </location>
</feature>
<dbReference type="Proteomes" id="UP000323000">
    <property type="component" value="Chromosome 13"/>
</dbReference>
<dbReference type="InterPro" id="IPR003591">
    <property type="entry name" value="Leu-rich_rpt_typical-subtyp"/>
</dbReference>
<evidence type="ECO:0000256" key="6">
    <source>
        <dbReference type="ARBA" id="ARBA00022741"/>
    </source>
</evidence>
<name>A0A5C7GSB6_9ROSI</name>
<evidence type="ECO:0000313" key="15">
    <source>
        <dbReference type="EMBL" id="TXG47618.1"/>
    </source>
</evidence>
<evidence type="ECO:0000256" key="5">
    <source>
        <dbReference type="ARBA" id="ARBA00022737"/>
    </source>
</evidence>
<feature type="compositionally biased region" description="Basic residues" evidence="12">
    <location>
        <begin position="418"/>
        <end position="433"/>
    </location>
</feature>
<protein>
    <recommendedName>
        <fullName evidence="14">Leucine-rich repeat-containing N-terminal plant-type domain-containing protein</fullName>
    </recommendedName>
</protein>
<evidence type="ECO:0000256" key="4">
    <source>
        <dbReference type="ARBA" id="ARBA00022729"/>
    </source>
</evidence>
<dbReference type="OrthoDB" id="676979at2759"/>
<dbReference type="GO" id="GO:0005524">
    <property type="term" value="F:ATP binding"/>
    <property type="evidence" value="ECO:0007669"/>
    <property type="project" value="UniProtKB-KW"/>
</dbReference>
<dbReference type="InterPro" id="IPR032675">
    <property type="entry name" value="LRR_dom_sf"/>
</dbReference>
<dbReference type="FunFam" id="3.80.10.10:FF:000101">
    <property type="entry name" value="LRR receptor-like serine/threonine-protein kinase ERECTA"/>
    <property type="match status" value="1"/>
</dbReference>
<dbReference type="PROSITE" id="PS51450">
    <property type="entry name" value="LRR"/>
    <property type="match status" value="1"/>
</dbReference>
<feature type="signal peptide" evidence="13">
    <location>
        <begin position="1"/>
        <end position="26"/>
    </location>
</feature>
<keyword evidence="7" id="KW-0067">ATP-binding</keyword>
<evidence type="ECO:0000256" key="8">
    <source>
        <dbReference type="ARBA" id="ARBA00022989"/>
    </source>
</evidence>
<feature type="chain" id="PRO_5022707105" description="Leucine-rich repeat-containing N-terminal plant-type domain-containing protein" evidence="13">
    <location>
        <begin position="27"/>
        <end position="535"/>
    </location>
</feature>
<evidence type="ECO:0000256" key="3">
    <source>
        <dbReference type="ARBA" id="ARBA00022692"/>
    </source>
</evidence>
<keyword evidence="3" id="KW-0812">Transmembrane</keyword>
<feature type="region of interest" description="Disordered" evidence="12">
    <location>
        <begin position="414"/>
        <end position="450"/>
    </location>
</feature>
<evidence type="ECO:0000313" key="16">
    <source>
        <dbReference type="Proteomes" id="UP000323000"/>
    </source>
</evidence>
<evidence type="ECO:0000256" key="13">
    <source>
        <dbReference type="SAM" id="SignalP"/>
    </source>
</evidence>
<feature type="region of interest" description="Disordered" evidence="12">
    <location>
        <begin position="359"/>
        <end position="379"/>
    </location>
</feature>
<proteinExistence type="predicted"/>
<evidence type="ECO:0000256" key="10">
    <source>
        <dbReference type="ARBA" id="ARBA00023170"/>
    </source>
</evidence>
<dbReference type="Pfam" id="PF00560">
    <property type="entry name" value="LRR_1"/>
    <property type="match status" value="3"/>
</dbReference>
<keyword evidence="11" id="KW-0325">Glycoprotein</keyword>
<comment type="subcellular location">
    <subcellularLocation>
        <location evidence="1">Membrane</location>
        <topology evidence="1">Single-pass type I membrane protein</topology>
    </subcellularLocation>
</comment>
<keyword evidence="2" id="KW-0433">Leucine-rich repeat</keyword>
<evidence type="ECO:0000256" key="9">
    <source>
        <dbReference type="ARBA" id="ARBA00023136"/>
    </source>
</evidence>
<evidence type="ECO:0000256" key="1">
    <source>
        <dbReference type="ARBA" id="ARBA00004479"/>
    </source>
</evidence>
<evidence type="ECO:0000259" key="14">
    <source>
        <dbReference type="Pfam" id="PF08263"/>
    </source>
</evidence>
<dbReference type="InterPro" id="IPR013210">
    <property type="entry name" value="LRR_N_plant-typ"/>
</dbReference>
<dbReference type="AlphaFoldDB" id="A0A5C7GSB6"/>
<feature type="domain" description="Leucine-rich repeat-containing N-terminal plant-type" evidence="14">
    <location>
        <begin position="33"/>
        <end position="72"/>
    </location>
</feature>
<keyword evidence="4 13" id="KW-0732">Signal</keyword>
<accession>A0A5C7GSB6</accession>
<dbReference type="InterPro" id="IPR053211">
    <property type="entry name" value="DNA_repair-toleration"/>
</dbReference>
<gene>
    <name evidence="15" type="ORF">EZV62_026912</name>
</gene>
<dbReference type="PANTHER" id="PTHR48060">
    <property type="entry name" value="DNA DAMAGE-REPAIR/TOLERATION PROTEIN DRT100"/>
    <property type="match status" value="1"/>
</dbReference>
<evidence type="ECO:0000256" key="2">
    <source>
        <dbReference type="ARBA" id="ARBA00022614"/>
    </source>
</evidence>
<evidence type="ECO:0000256" key="11">
    <source>
        <dbReference type="ARBA" id="ARBA00023180"/>
    </source>
</evidence>
<keyword evidence="8" id="KW-1133">Transmembrane helix</keyword>
<dbReference type="EMBL" id="VAHF01000013">
    <property type="protein sequence ID" value="TXG47618.1"/>
    <property type="molecule type" value="Genomic_DNA"/>
</dbReference>
<dbReference type="SUPFAM" id="SSF52058">
    <property type="entry name" value="L domain-like"/>
    <property type="match status" value="1"/>
</dbReference>
<keyword evidence="16" id="KW-1185">Reference proteome</keyword>
<keyword evidence="6" id="KW-0547">Nucleotide-binding</keyword>
<dbReference type="Pfam" id="PF08263">
    <property type="entry name" value="LRRNT_2"/>
    <property type="match status" value="1"/>
</dbReference>
<dbReference type="Gene3D" id="3.80.10.10">
    <property type="entry name" value="Ribonuclease Inhibitor"/>
    <property type="match status" value="3"/>
</dbReference>
<dbReference type="PANTHER" id="PTHR48060:SF21">
    <property type="entry name" value="L DOMAIN-LIKE PROTEIN"/>
    <property type="match status" value="1"/>
</dbReference>
<dbReference type="SMART" id="SM00369">
    <property type="entry name" value="LRR_TYP"/>
    <property type="match status" value="5"/>
</dbReference>
<evidence type="ECO:0000256" key="12">
    <source>
        <dbReference type="SAM" id="MobiDB-lite"/>
    </source>
</evidence>
<feature type="compositionally biased region" description="Basic and acidic residues" evidence="12">
    <location>
        <begin position="368"/>
        <end position="379"/>
    </location>
</feature>
<dbReference type="InterPro" id="IPR001611">
    <property type="entry name" value="Leu-rich_rpt"/>
</dbReference>
<organism evidence="15 16">
    <name type="scientific">Acer yangbiense</name>
    <dbReference type="NCBI Taxonomy" id="1000413"/>
    <lineage>
        <taxon>Eukaryota</taxon>
        <taxon>Viridiplantae</taxon>
        <taxon>Streptophyta</taxon>
        <taxon>Embryophyta</taxon>
        <taxon>Tracheophyta</taxon>
        <taxon>Spermatophyta</taxon>
        <taxon>Magnoliopsida</taxon>
        <taxon>eudicotyledons</taxon>
        <taxon>Gunneridae</taxon>
        <taxon>Pentapetalae</taxon>
        <taxon>rosids</taxon>
        <taxon>malvids</taxon>
        <taxon>Sapindales</taxon>
        <taxon>Sapindaceae</taxon>
        <taxon>Hippocastanoideae</taxon>
        <taxon>Acereae</taxon>
        <taxon>Acer</taxon>
    </lineage>
</organism>
<keyword evidence="9" id="KW-0472">Membrane</keyword>
<reference evidence="16" key="1">
    <citation type="journal article" date="2019" name="Gigascience">
        <title>De novo genome assembly of the endangered Acer yangbiense, a plant species with extremely small populations endemic to Yunnan Province, China.</title>
        <authorList>
            <person name="Yang J."/>
            <person name="Wariss H.M."/>
            <person name="Tao L."/>
            <person name="Zhang R."/>
            <person name="Yun Q."/>
            <person name="Hollingsworth P."/>
            <person name="Dao Z."/>
            <person name="Luo G."/>
            <person name="Guo H."/>
            <person name="Ma Y."/>
            <person name="Sun W."/>
        </authorList>
    </citation>
    <scope>NUCLEOTIDE SEQUENCE [LARGE SCALE GENOMIC DNA]</scope>
    <source>
        <strain evidence="16">cv. Malutang</strain>
    </source>
</reference>
<evidence type="ECO:0000256" key="7">
    <source>
        <dbReference type="ARBA" id="ARBA00022840"/>
    </source>
</evidence>
<sequence>MAKNNPLIVIITAFLVLSLMLSLVEAAPKNITTDLHALLALKDRLTSDSTNLLAKNWSMSSSICTWIGVSCSVRHHRVTGLNISNFGLSGTLPPQLGNLSFLQVLAIENNSFSGSLPDELAQLRRLKRINFMFNSFQVEIPPWFGTLSELQYLFLNNNNLVGTIPLSLGNLSSLRVVDLSYNQLSGTIPSSIFQISSLESLYLSYNQLSDSFPSIIFSMPSLQVIDFNSNSLAGGLPSDICNYLPNLKRLALSLNMFNGQIPSTISKCQHLQILSLSYNNFTGYIPKEIGNMTMLKELLLGINELQVARVKKDLYTGQVNKASSQAALGVDFNGKENLIGEEIVSQADDQSKEEDRWAVGEKGGQRWQPREDNCADQERADSRFKRCQEERWKSTGRKKYGADQSSLFLSKEECSRSKFPRKNHLGKGKKKSKLEKSKNSHAVDFQPMVNTMDHNMARSDKDTSSVRLVSLVQETRDPAEANSSEEDQDKEYDSFKSVSATREDSRKAENGGGQLMTKDDWNGDEEVYKVMEIGA</sequence>
<dbReference type="Pfam" id="PF13855">
    <property type="entry name" value="LRR_8"/>
    <property type="match status" value="1"/>
</dbReference>
<keyword evidence="10" id="KW-0675">Receptor</keyword>
<dbReference type="GO" id="GO:0016020">
    <property type="term" value="C:membrane"/>
    <property type="evidence" value="ECO:0007669"/>
    <property type="project" value="UniProtKB-SubCell"/>
</dbReference>
<keyword evidence="5" id="KW-0677">Repeat</keyword>